<gene>
    <name evidence="9" type="primary">dsbD_2</name>
    <name evidence="9" type="ORF">VTH8203_01806</name>
</gene>
<feature type="domain" description="Thiol:disulfide interchange protein DsbD N-terminal" evidence="8">
    <location>
        <begin position="73"/>
        <end position="176"/>
    </location>
</feature>
<dbReference type="GO" id="GO:0047134">
    <property type="term" value="F:protein-disulfide reductase [NAD(P)H] activity"/>
    <property type="evidence" value="ECO:0007669"/>
    <property type="project" value="UniProtKB-EC"/>
</dbReference>
<sequence>MSYTNTILTTRIARSRHFMSLCRQILSTLVLTCAIALTMLYSTMSHAQSTGWIQDPMHPPVKVRLLSTGHLDSQTKQMEMVLNVELDGEWKTYWRSPGEGGVAPEFDWSASTNVEAIDWQWPVPAYYEQLGVMTLGYKHEVSFPIIITVSDISKPISLKANLRLPSCTNICVIADYPIDLDIDPNTLSLDSDAAYLFGQGMSLTPKKDNQVSVEASYWNQQAQELQLKLESKTDWKKPQILVDGNEVSDEFFSQPNITIEGRSLYATFAVNNWLGEADISGKTIQITVSDELILTETSTQVSTTPMAYPQSGSLIWMIGFALIGGLILNIMPCVLPVLGMKLNSIISGMNQSPKQVRLSFLASSAGIITSFLLLAGVLTSLKMAGHMVGWGIQFQNYWFIAFMAVVTLLFSANLLGLFNIQLPSSLNTWMASQGDHSCGGHFVQGMFATLLATPCSAPFLGTAVAYALGATYTELWLIFVALGVGMSLPWLLFTLFPSLVNVFPKPGPWMNKVKLAFGAMMLLTSLWLVTLLSTFIGFALTAALIAIVIIATLVLIGKQYGRKAVTILAALSIFVVGGGLIIGSVTADKWSTPLVDDLQWRKLDRDQIPELVAQGKTVFVDVTADWCITCKANKIGVILQNPVYDKLQQSNIVLMRGDWTTPSDSVTQYLQSYGRFGVPFNIVYGPKYPQGIPLPVVLTSDVVLQSVDLASGESHGS</sequence>
<feature type="transmembrane region" description="Helical" evidence="6">
    <location>
        <begin position="398"/>
        <end position="420"/>
    </location>
</feature>
<keyword evidence="3" id="KW-0201">Cytochrome c-type biogenesis</keyword>
<dbReference type="InterPro" id="IPR036249">
    <property type="entry name" value="Thioredoxin-like_sf"/>
</dbReference>
<keyword evidence="4 6" id="KW-1133">Transmembrane helix</keyword>
<feature type="transmembrane region" description="Helical" evidence="6">
    <location>
        <begin position="314"/>
        <end position="338"/>
    </location>
</feature>
<feature type="transmembrane region" description="Helical" evidence="6">
    <location>
        <begin position="564"/>
        <end position="585"/>
    </location>
</feature>
<evidence type="ECO:0000256" key="5">
    <source>
        <dbReference type="ARBA" id="ARBA00023136"/>
    </source>
</evidence>
<feature type="transmembrane region" description="Helical" evidence="6">
    <location>
        <begin position="475"/>
        <end position="503"/>
    </location>
</feature>
<keyword evidence="2 6" id="KW-0812">Transmembrane</keyword>
<comment type="subcellular location">
    <subcellularLocation>
        <location evidence="1">Membrane</location>
        <topology evidence="1">Multi-pass membrane protein</topology>
    </subcellularLocation>
</comment>
<dbReference type="InterPro" id="IPR035671">
    <property type="entry name" value="DsbD_gamma"/>
</dbReference>
<evidence type="ECO:0000256" key="4">
    <source>
        <dbReference type="ARBA" id="ARBA00022989"/>
    </source>
</evidence>
<evidence type="ECO:0000256" key="6">
    <source>
        <dbReference type="SAM" id="Phobius"/>
    </source>
</evidence>
<dbReference type="Pfam" id="PF13899">
    <property type="entry name" value="Thioredoxin_7"/>
    <property type="match status" value="1"/>
</dbReference>
<dbReference type="GO" id="GO:0017004">
    <property type="term" value="P:cytochrome complex assembly"/>
    <property type="evidence" value="ECO:0007669"/>
    <property type="project" value="UniProtKB-KW"/>
</dbReference>
<dbReference type="GO" id="GO:0045454">
    <property type="term" value="P:cell redox homeostasis"/>
    <property type="evidence" value="ECO:0007669"/>
    <property type="project" value="TreeGrafter"/>
</dbReference>
<feature type="transmembrane region" description="Helical" evidence="6">
    <location>
        <begin position="441"/>
        <end position="469"/>
    </location>
</feature>
<evidence type="ECO:0000256" key="1">
    <source>
        <dbReference type="ARBA" id="ARBA00004141"/>
    </source>
</evidence>
<dbReference type="InterPro" id="IPR003834">
    <property type="entry name" value="Cyt_c_assmbl_TM_dom"/>
</dbReference>
<evidence type="ECO:0000259" key="7">
    <source>
        <dbReference type="Pfam" id="PF02683"/>
    </source>
</evidence>
<dbReference type="Pfam" id="PF11412">
    <property type="entry name" value="DsbD_N"/>
    <property type="match status" value="1"/>
</dbReference>
<dbReference type="PANTHER" id="PTHR32234">
    <property type="entry name" value="THIOL:DISULFIDE INTERCHANGE PROTEIN DSBD"/>
    <property type="match status" value="1"/>
</dbReference>
<evidence type="ECO:0000256" key="2">
    <source>
        <dbReference type="ARBA" id="ARBA00022692"/>
    </source>
</evidence>
<accession>A0A240EHK5</accession>
<organism evidence="9 10">
    <name type="scientific">Vibrio thalassae</name>
    <dbReference type="NCBI Taxonomy" id="1243014"/>
    <lineage>
        <taxon>Bacteria</taxon>
        <taxon>Pseudomonadati</taxon>
        <taxon>Pseudomonadota</taxon>
        <taxon>Gammaproteobacteria</taxon>
        <taxon>Vibrionales</taxon>
        <taxon>Vibrionaceae</taxon>
        <taxon>Vibrio</taxon>
    </lineage>
</organism>
<dbReference type="GO" id="GO:0016020">
    <property type="term" value="C:membrane"/>
    <property type="evidence" value="ECO:0007669"/>
    <property type="project" value="UniProtKB-SubCell"/>
</dbReference>
<keyword evidence="5 6" id="KW-0472">Membrane</keyword>
<proteinExistence type="predicted"/>
<keyword evidence="9" id="KW-0560">Oxidoreductase</keyword>
<dbReference type="EC" id="1.8.1.8" evidence="9"/>
<dbReference type="Proteomes" id="UP000219336">
    <property type="component" value="Unassembled WGS sequence"/>
</dbReference>
<feature type="transmembrane region" description="Helical" evidence="6">
    <location>
        <begin position="515"/>
        <end position="532"/>
    </location>
</feature>
<feature type="transmembrane region" description="Helical" evidence="6">
    <location>
        <begin position="358"/>
        <end position="378"/>
    </location>
</feature>
<dbReference type="EMBL" id="OANU01000023">
    <property type="protein sequence ID" value="SNX48188.1"/>
    <property type="molecule type" value="Genomic_DNA"/>
</dbReference>
<dbReference type="SUPFAM" id="SSF52833">
    <property type="entry name" value="Thioredoxin-like"/>
    <property type="match status" value="1"/>
</dbReference>
<dbReference type="Pfam" id="PF02683">
    <property type="entry name" value="DsbD_TM"/>
    <property type="match status" value="1"/>
</dbReference>
<reference evidence="10" key="1">
    <citation type="submission" date="2016-06" db="EMBL/GenBank/DDBJ databases">
        <authorList>
            <person name="Rodrigo-Torres L."/>
            <person name="Arahal R.D."/>
            <person name="Lucena T."/>
        </authorList>
    </citation>
    <scope>NUCLEOTIDE SEQUENCE [LARGE SCALE GENOMIC DNA]</scope>
    <source>
        <strain evidence="10">CECT8203</strain>
    </source>
</reference>
<evidence type="ECO:0000259" key="8">
    <source>
        <dbReference type="Pfam" id="PF11412"/>
    </source>
</evidence>
<evidence type="ECO:0000256" key="3">
    <source>
        <dbReference type="ARBA" id="ARBA00022748"/>
    </source>
</evidence>
<dbReference type="Gene3D" id="3.40.30.10">
    <property type="entry name" value="Glutaredoxin"/>
    <property type="match status" value="1"/>
</dbReference>
<dbReference type="AlphaFoldDB" id="A0A240EHK5"/>
<dbReference type="PANTHER" id="PTHR32234:SF3">
    <property type="entry name" value="SUPPRESSION OF COPPER SENSITIVITY PROTEIN"/>
    <property type="match status" value="1"/>
</dbReference>
<feature type="transmembrane region" description="Helical" evidence="6">
    <location>
        <begin position="538"/>
        <end position="557"/>
    </location>
</feature>
<dbReference type="InterPro" id="IPR028250">
    <property type="entry name" value="DsbDN"/>
</dbReference>
<name>A0A240EHK5_9VIBR</name>
<keyword evidence="10" id="KW-1185">Reference proteome</keyword>
<evidence type="ECO:0000313" key="10">
    <source>
        <dbReference type="Proteomes" id="UP000219336"/>
    </source>
</evidence>
<dbReference type="CDD" id="cd02953">
    <property type="entry name" value="DsbDgamma"/>
    <property type="match status" value="1"/>
</dbReference>
<feature type="domain" description="Cytochrome C biogenesis protein transmembrane" evidence="7">
    <location>
        <begin position="315"/>
        <end position="530"/>
    </location>
</feature>
<evidence type="ECO:0000313" key="9">
    <source>
        <dbReference type="EMBL" id="SNX48188.1"/>
    </source>
</evidence>
<protein>
    <submittedName>
        <fullName evidence="9">Thiol:disulfide interchange protein DsbD</fullName>
        <ecNumber evidence="9">1.8.1.8</ecNumber>
    </submittedName>
</protein>